<sequence>MPKKVKRYYRLAGIPSRLRPGEFDTPRRQKQNVTTTCRSGESAITTPTSVACALHIYTHTGRHTSIHRCPRRDDKWRIASGQRRRRPTAAVKGSPAKALADLRTRRTTRHIVVQQGFSILLGV</sequence>
<name>A0A448XQI4_9PLAT</name>
<organism evidence="2 3">
    <name type="scientific">Protopolystoma xenopodis</name>
    <dbReference type="NCBI Taxonomy" id="117903"/>
    <lineage>
        <taxon>Eukaryota</taxon>
        <taxon>Metazoa</taxon>
        <taxon>Spiralia</taxon>
        <taxon>Lophotrochozoa</taxon>
        <taxon>Platyhelminthes</taxon>
        <taxon>Monogenea</taxon>
        <taxon>Polyopisthocotylea</taxon>
        <taxon>Polystomatidea</taxon>
        <taxon>Polystomatidae</taxon>
        <taxon>Protopolystoma</taxon>
    </lineage>
</organism>
<evidence type="ECO:0000313" key="3">
    <source>
        <dbReference type="Proteomes" id="UP000784294"/>
    </source>
</evidence>
<feature type="compositionally biased region" description="Polar residues" evidence="1">
    <location>
        <begin position="31"/>
        <end position="41"/>
    </location>
</feature>
<comment type="caution">
    <text evidence="2">The sequence shown here is derived from an EMBL/GenBank/DDBJ whole genome shotgun (WGS) entry which is preliminary data.</text>
</comment>
<proteinExistence type="predicted"/>
<evidence type="ECO:0000256" key="1">
    <source>
        <dbReference type="SAM" id="MobiDB-lite"/>
    </source>
</evidence>
<dbReference type="AlphaFoldDB" id="A0A448XQI4"/>
<evidence type="ECO:0000313" key="2">
    <source>
        <dbReference type="EMBL" id="VEL42379.1"/>
    </source>
</evidence>
<protein>
    <submittedName>
        <fullName evidence="2">Uncharacterized protein</fullName>
    </submittedName>
</protein>
<dbReference type="EMBL" id="CAAALY010274133">
    <property type="protein sequence ID" value="VEL42379.1"/>
    <property type="molecule type" value="Genomic_DNA"/>
</dbReference>
<accession>A0A448XQI4</accession>
<feature type="region of interest" description="Disordered" evidence="1">
    <location>
        <begin position="19"/>
        <end position="41"/>
    </location>
</feature>
<reference evidence="2" key="1">
    <citation type="submission" date="2018-11" db="EMBL/GenBank/DDBJ databases">
        <authorList>
            <consortium name="Pathogen Informatics"/>
        </authorList>
    </citation>
    <scope>NUCLEOTIDE SEQUENCE</scope>
</reference>
<gene>
    <name evidence="2" type="ORF">PXEA_LOCUS35819</name>
</gene>
<dbReference type="Proteomes" id="UP000784294">
    <property type="component" value="Unassembled WGS sequence"/>
</dbReference>
<keyword evidence="3" id="KW-1185">Reference proteome</keyword>